<accession>A0ABR2W480</accession>
<comment type="caution">
    <text evidence="2">The sequence shown here is derived from an EMBL/GenBank/DDBJ whole genome shotgun (WGS) entry which is preliminary data.</text>
</comment>
<dbReference type="PANTHER" id="PTHR28086">
    <property type="entry name" value="UPF0662 PROTEIN YPL260W"/>
    <property type="match status" value="1"/>
</dbReference>
<feature type="coiled-coil region" evidence="1">
    <location>
        <begin position="45"/>
        <end position="72"/>
    </location>
</feature>
<evidence type="ECO:0000313" key="2">
    <source>
        <dbReference type="EMBL" id="KAK9718726.1"/>
    </source>
</evidence>
<dbReference type="EMBL" id="JASJQH010007080">
    <property type="protein sequence ID" value="KAK9718726.1"/>
    <property type="molecule type" value="Genomic_DNA"/>
</dbReference>
<reference evidence="2 3" key="1">
    <citation type="submission" date="2023-04" db="EMBL/GenBank/DDBJ databases">
        <title>Genome of Basidiobolus ranarum AG-B5.</title>
        <authorList>
            <person name="Stajich J.E."/>
            <person name="Carter-House D."/>
            <person name="Gryganskyi A."/>
        </authorList>
    </citation>
    <scope>NUCLEOTIDE SEQUENCE [LARGE SCALE GENOMIC DNA]</scope>
    <source>
        <strain evidence="2 3">AG-B5</strain>
    </source>
</reference>
<keyword evidence="3" id="KW-1185">Reference proteome</keyword>
<organism evidence="2 3">
    <name type="scientific">Basidiobolus ranarum</name>
    <dbReference type="NCBI Taxonomy" id="34480"/>
    <lineage>
        <taxon>Eukaryota</taxon>
        <taxon>Fungi</taxon>
        <taxon>Fungi incertae sedis</taxon>
        <taxon>Zoopagomycota</taxon>
        <taxon>Entomophthoromycotina</taxon>
        <taxon>Basidiobolomycetes</taxon>
        <taxon>Basidiobolales</taxon>
        <taxon>Basidiobolaceae</taxon>
        <taxon>Basidiobolus</taxon>
    </lineage>
</organism>
<evidence type="ECO:0000313" key="3">
    <source>
        <dbReference type="Proteomes" id="UP001479436"/>
    </source>
</evidence>
<dbReference type="InterPro" id="IPR018810">
    <property type="entry name" value="UPF0662"/>
</dbReference>
<protein>
    <submittedName>
        <fullName evidence="2">Uncharacterized protein</fullName>
    </submittedName>
</protein>
<evidence type="ECO:0000256" key="1">
    <source>
        <dbReference type="SAM" id="Coils"/>
    </source>
</evidence>
<proteinExistence type="predicted"/>
<gene>
    <name evidence="2" type="ORF">K7432_005298</name>
</gene>
<keyword evidence="1" id="KW-0175">Coiled coil</keyword>
<name>A0ABR2W480_9FUNG</name>
<dbReference type="PANTHER" id="PTHR28086:SF1">
    <property type="entry name" value="CU(2+) SUPPRESSING AND BLEOMYCIN SENSITIVE PROTEIN 1"/>
    <property type="match status" value="1"/>
</dbReference>
<dbReference type="Pfam" id="PF10303">
    <property type="entry name" value="DUF2408"/>
    <property type="match status" value="2"/>
</dbReference>
<dbReference type="Proteomes" id="UP001479436">
    <property type="component" value="Unassembled WGS sequence"/>
</dbReference>
<sequence length="441" mass="51098">MSELQVVTPEEHPILESLVTFRNRLGVLKKDRNNYYKAADVVAIYNEVKNQVEKLLEIRKREKHDYDEYQNRVDTVLDDVFQLLSLFWMALGKNRELPATYVQLVTMKQCLDSMDVFGVYSQEDITAFSDRLQDIEGIIKQDRILDEESPNHQNGLTPLVSKKLNQCQNLLKSFRNSLENMDDELIPIHKSLLNLSRELAIISARGDYDLNRVREIQEELREIDGSREEGKFISKDGSVSVGQAQVIGLLERCYDMIHDIFASNEIVAEPLKPIYERLADTKAQLQKLVLTHRWTLRETDLWAYQIQLNEIDAMRKDGYFYDEEKNIPEGQAVLNYLLQKCYRLVYHLLSSSEPIAEPLMPIHNQLITLRTCLLEVKKWGGPFTARELYPYQLKLASIDNLRVDGKFLDEDGNVPEGQAIVMSLLNECYDVIYELKASVDD</sequence>